<name>A0A1R4AC94_BABMR</name>
<keyword evidence="1" id="KW-0472">Membrane</keyword>
<reference evidence="2 3" key="3">
    <citation type="journal article" date="2016" name="Sci. Rep.">
        <title>Genome-wide diversity and gene expression profiling of Babesia microti isolates identify polymorphic genes that mediate host-pathogen interactions.</title>
        <authorList>
            <person name="Silva J.C."/>
            <person name="Cornillot E."/>
            <person name="McCracken C."/>
            <person name="Usmani-Brown S."/>
            <person name="Dwivedi A."/>
            <person name="Ifeonu O.O."/>
            <person name="Crabtree J."/>
            <person name="Gotia H.T."/>
            <person name="Virji A.Z."/>
            <person name="Reynes C."/>
            <person name="Colinge J."/>
            <person name="Kumar V."/>
            <person name="Lawres L."/>
            <person name="Pazzi J.E."/>
            <person name="Pablo J.V."/>
            <person name="Hung C."/>
            <person name="Brancato J."/>
            <person name="Kumari P."/>
            <person name="Orvis J."/>
            <person name="Tretina K."/>
            <person name="Chibucos M."/>
            <person name="Ott S."/>
            <person name="Sadzewicz L."/>
            <person name="Sengamalay N."/>
            <person name="Shetty A.C."/>
            <person name="Su Q."/>
            <person name="Tallon L."/>
            <person name="Fraser C.M."/>
            <person name="Frutos R."/>
            <person name="Molina D.M."/>
            <person name="Krause P.J."/>
            <person name="Ben Mamoun C."/>
        </authorList>
    </citation>
    <scope>NUCLEOTIDE SEQUENCE [LARGE SCALE GENOMIC DNA]</scope>
    <source>
        <strain evidence="2 3">RI</strain>
    </source>
</reference>
<keyword evidence="1" id="KW-0812">Transmembrane</keyword>
<feature type="transmembrane region" description="Helical" evidence="1">
    <location>
        <begin position="239"/>
        <end position="259"/>
    </location>
</feature>
<feature type="transmembrane region" description="Helical" evidence="1">
    <location>
        <begin position="99"/>
        <end position="119"/>
    </location>
</feature>
<feature type="transmembrane region" description="Helical" evidence="1">
    <location>
        <begin position="24"/>
        <end position="47"/>
    </location>
</feature>
<dbReference type="Proteomes" id="UP000002899">
    <property type="component" value="Chromosome III"/>
</dbReference>
<reference evidence="2 3" key="2">
    <citation type="journal article" date="2013" name="PLoS ONE">
        <title>Whole genome mapping and re-organization of the nuclear and mitochondrial genomes of Babesia microti isolates.</title>
        <authorList>
            <person name="Cornillot E."/>
            <person name="Dassouli A."/>
            <person name="Garg A."/>
            <person name="Pachikara N."/>
            <person name="Randazzo S."/>
            <person name="Depoix D."/>
            <person name="Carcy B."/>
            <person name="Delbecq S."/>
            <person name="Frutos R."/>
            <person name="Silva J.C."/>
            <person name="Sutton R."/>
            <person name="Krause P.J."/>
            <person name="Mamoun C.B."/>
        </authorList>
    </citation>
    <scope>NUCLEOTIDE SEQUENCE [LARGE SCALE GENOMIC DNA]</scope>
    <source>
        <strain evidence="2 3">RI</strain>
    </source>
</reference>
<dbReference type="OrthoDB" id="365506at2759"/>
<keyword evidence="1" id="KW-1133">Transmembrane helix</keyword>
<dbReference type="VEuPathDB" id="PiroplasmaDB:BMR1_03g03820"/>
<dbReference type="RefSeq" id="XP_021338746.1">
    <property type="nucleotide sequence ID" value="XM_021482200.1"/>
</dbReference>
<proteinExistence type="predicted"/>
<dbReference type="EMBL" id="LN871598">
    <property type="protein sequence ID" value="SJK86608.1"/>
    <property type="molecule type" value="Genomic_DNA"/>
</dbReference>
<dbReference type="GeneID" id="24425411"/>
<dbReference type="AlphaFoldDB" id="A0A1R4AC94"/>
<gene>
    <name evidence="2" type="ORF">BMR1_03g03820</name>
</gene>
<organism evidence="2 3">
    <name type="scientific">Babesia microti (strain RI)</name>
    <dbReference type="NCBI Taxonomy" id="1133968"/>
    <lineage>
        <taxon>Eukaryota</taxon>
        <taxon>Sar</taxon>
        <taxon>Alveolata</taxon>
        <taxon>Apicomplexa</taxon>
        <taxon>Aconoidasida</taxon>
        <taxon>Piroplasmida</taxon>
        <taxon>Babesiidae</taxon>
        <taxon>Babesia</taxon>
    </lineage>
</organism>
<reference evidence="2 3" key="1">
    <citation type="journal article" date="2012" name="Nucleic Acids Res.">
        <title>Sequencing of the smallest Apicomplexan genome from the human pathogen Babesia microti.</title>
        <authorList>
            <person name="Cornillot E."/>
            <person name="Hadj-Kaddour K."/>
            <person name="Dassouli A."/>
            <person name="Noel B."/>
            <person name="Ranwez V."/>
            <person name="Vacherie B."/>
            <person name="Augagneur Y."/>
            <person name="Bres V."/>
            <person name="Duclos A."/>
            <person name="Randazzo S."/>
            <person name="Carcy B."/>
            <person name="Debierre-Grockiego F."/>
            <person name="Delbecq S."/>
            <person name="Moubri-Menage K."/>
            <person name="Shams-Eldin H."/>
            <person name="Usmani-Brown S."/>
            <person name="Bringaud F."/>
            <person name="Wincker P."/>
            <person name="Vivares C.P."/>
            <person name="Schwarz R.T."/>
            <person name="Schetters T.P."/>
            <person name="Krause P.J."/>
            <person name="Gorenflot A."/>
            <person name="Berry V."/>
            <person name="Barbe V."/>
            <person name="Ben Mamoun C."/>
        </authorList>
    </citation>
    <scope>NUCLEOTIDE SEQUENCE [LARGE SCALE GENOMIC DNA]</scope>
    <source>
        <strain evidence="2 3">RI</strain>
    </source>
</reference>
<keyword evidence="3" id="KW-1185">Reference proteome</keyword>
<evidence type="ECO:0000313" key="3">
    <source>
        <dbReference type="Proteomes" id="UP000002899"/>
    </source>
</evidence>
<sequence length="554" mass="63229">MVSKVSNISWRNVKLRAAKHAGLWILRVYFGIILTLSILDMSFFTIASSHRSKVIGMLFVIKLIITKHFRSFLFLFAAFSSRAASFQAHRESSIVNDVMSLMFIVTAVSGTLHLAQTLVTLSFKPYQLTLCLVSFCQCELKHRINDGDKCRLLEKQILDRAYYLSVVKEGLFQVIFSVAATIALSFILTFVNILSFILPIFFHFQLDSGLLASINKFRYAMFEFLIRDSVYSTEQSADMTQLISLILSIYFVIVLSLVLTELLNKYSYNLDGVISHQIQAIPQCNEINFQDECILVRALGNYGRGVSYMIGLKSTDRQPKALMAGILQQSAVLIPDYTRSPPEPMGISCNPMMGSYYDETRQRQHTDPVVYKMLLDPNSILWKTYADSGLRVIRESCYHLATLSSFMNQCDNSQQEMEVHVRLFVEPNLVDNFTYFPTNWVKIRFAMDLITLSILYIRGLTCWLCIANLLGCDSFSVKRVAKNIIGESISLLKSTESFDGYKMANSPFYNLLSMLENEISLSLKQLCIYTETLLFTKFDSSFDTYRVIQHLYGN</sequence>
<dbReference type="KEGG" id="bmic:BMR1_03g03820"/>
<evidence type="ECO:0000313" key="2">
    <source>
        <dbReference type="EMBL" id="SJK86608.1"/>
    </source>
</evidence>
<protein>
    <submittedName>
        <fullName evidence="2">Uncharacterized protein</fullName>
    </submittedName>
</protein>
<evidence type="ECO:0000256" key="1">
    <source>
        <dbReference type="SAM" id="Phobius"/>
    </source>
</evidence>
<accession>A0A1R4AC94</accession>
<feature type="transmembrane region" description="Helical" evidence="1">
    <location>
        <begin position="59"/>
        <end position="79"/>
    </location>
</feature>
<feature type="transmembrane region" description="Helical" evidence="1">
    <location>
        <begin position="174"/>
        <end position="202"/>
    </location>
</feature>